<dbReference type="EMBL" id="JAVRJZ010000012">
    <property type="protein sequence ID" value="KAK2715339.1"/>
    <property type="molecule type" value="Genomic_DNA"/>
</dbReference>
<evidence type="ECO:0000256" key="9">
    <source>
        <dbReference type="ARBA" id="ARBA00068379"/>
    </source>
</evidence>
<comment type="function">
    <text evidence="1 10">May play a role in vesicular transport from endoplasmic reticulum to Golgi.</text>
</comment>
<evidence type="ECO:0000256" key="3">
    <source>
        <dbReference type="ARBA" id="ARBA00004240"/>
    </source>
</evidence>
<comment type="similarity">
    <text evidence="4 10">Belongs to the TRAPP small subunits family. BET3 subfamily.</text>
</comment>
<dbReference type="GO" id="GO:0005783">
    <property type="term" value="C:endoplasmic reticulum"/>
    <property type="evidence" value="ECO:0007669"/>
    <property type="project" value="UniProtKB-SubCell"/>
</dbReference>
<dbReference type="InterPro" id="IPR024096">
    <property type="entry name" value="NO_sig/Golgi_transp_ligand-bd"/>
</dbReference>
<dbReference type="InterPro" id="IPR016696">
    <property type="entry name" value="TRAPP-I_su5"/>
</dbReference>
<accession>A0AA88HWI2</accession>
<evidence type="ECO:0000256" key="2">
    <source>
        <dbReference type="ARBA" id="ARBA00004222"/>
    </source>
</evidence>
<dbReference type="EMBL" id="JAVRJZ010000012">
    <property type="protein sequence ID" value="KAK2715345.1"/>
    <property type="molecule type" value="Genomic_DNA"/>
</dbReference>
<evidence type="ECO:0000256" key="4">
    <source>
        <dbReference type="ARBA" id="ARBA00006218"/>
    </source>
</evidence>
<dbReference type="FunFam" id="3.30.1380.20:FF:000005">
    <property type="entry name" value="Trafficking protein particle complex subunit 5"/>
    <property type="match status" value="1"/>
</dbReference>
<dbReference type="PANTHER" id="PTHR20902:SF0">
    <property type="entry name" value="TRAFFICKING PROTEIN PARTICLE COMPLEX SUBUNIT 5"/>
    <property type="match status" value="1"/>
</dbReference>
<evidence type="ECO:0000256" key="10">
    <source>
        <dbReference type="PIRNR" id="PIRNR017479"/>
    </source>
</evidence>
<evidence type="ECO:0000256" key="5">
    <source>
        <dbReference type="ARBA" id="ARBA00022448"/>
    </source>
</evidence>
<dbReference type="PANTHER" id="PTHR20902">
    <property type="entry name" value="41-2 PROTEIN ANTIGEN-RELATED"/>
    <property type="match status" value="1"/>
</dbReference>
<dbReference type="EMBL" id="JAVRJZ010000012">
    <property type="protein sequence ID" value="KAK2715340.1"/>
    <property type="molecule type" value="Genomic_DNA"/>
</dbReference>
<dbReference type="CDD" id="cd14943">
    <property type="entry name" value="TRAPPC5_Trs31"/>
    <property type="match status" value="1"/>
</dbReference>
<dbReference type="PIRSF" id="PIRSF017479">
    <property type="entry name" value="TRAPP_I_complex_Trs31"/>
    <property type="match status" value="1"/>
</dbReference>
<dbReference type="Gene3D" id="3.30.1380.20">
    <property type="entry name" value="Trafficking protein particle complex subunit 3"/>
    <property type="match status" value="1"/>
</dbReference>
<dbReference type="SUPFAM" id="SSF111126">
    <property type="entry name" value="Ligand-binding domain in the NO signalling and Golgi transport"/>
    <property type="match status" value="1"/>
</dbReference>
<dbReference type="Proteomes" id="UP001187531">
    <property type="component" value="Unassembled WGS sequence"/>
</dbReference>
<keyword evidence="12" id="KW-1185">Reference proteome</keyword>
<keyword evidence="6 10" id="KW-0256">Endoplasmic reticulum</keyword>
<comment type="caution">
    <text evidence="11">The sequence shown here is derived from an EMBL/GenBank/DDBJ whole genome shotgun (WGS) entry which is preliminary data.</text>
</comment>
<proteinExistence type="inferred from homology"/>
<sequence>MGSKLKQTIFDKPISKGKQEVSSSIFALLFSEMIDYSHNRSNSIQDLETRLSKLGYHVGQKMLDVVWYREKGSKRETKLLQVLLFIKSIFWKNLFGKEADKLEHSGSNEREYYLIEKEPLVNRYISVPKDKGNFNPATFAAGVVEAVLDGSGFPAKTSAVWHEGSTYICIVFDELVIEREKRIDNKS</sequence>
<dbReference type="GO" id="GO:1990072">
    <property type="term" value="C:TRAPPIII protein complex"/>
    <property type="evidence" value="ECO:0007669"/>
    <property type="project" value="TreeGrafter"/>
</dbReference>
<dbReference type="GO" id="GO:1990070">
    <property type="term" value="C:TRAPPI protein complex"/>
    <property type="evidence" value="ECO:0007669"/>
    <property type="project" value="TreeGrafter"/>
</dbReference>
<name>A0AA88HWI2_ARTSF</name>
<evidence type="ECO:0000313" key="11">
    <source>
        <dbReference type="EMBL" id="KAK2715344.1"/>
    </source>
</evidence>
<protein>
    <recommendedName>
        <fullName evidence="9 10">Trafficking protein particle complex subunit 5</fullName>
    </recommendedName>
</protein>
<dbReference type="InterPro" id="IPR007194">
    <property type="entry name" value="TRAPP_component"/>
</dbReference>
<evidence type="ECO:0000256" key="8">
    <source>
        <dbReference type="ARBA" id="ARBA00023034"/>
    </source>
</evidence>
<organism evidence="11 12">
    <name type="scientific">Artemia franciscana</name>
    <name type="common">Brine shrimp</name>
    <name type="synonym">Artemia sanfranciscana</name>
    <dbReference type="NCBI Taxonomy" id="6661"/>
    <lineage>
        <taxon>Eukaryota</taxon>
        <taxon>Metazoa</taxon>
        <taxon>Ecdysozoa</taxon>
        <taxon>Arthropoda</taxon>
        <taxon>Crustacea</taxon>
        <taxon>Branchiopoda</taxon>
        <taxon>Anostraca</taxon>
        <taxon>Artemiidae</taxon>
        <taxon>Artemia</taxon>
    </lineage>
</organism>
<gene>
    <name evidence="11" type="ORF">QYM36_010084</name>
</gene>
<comment type="subunit">
    <text evidence="10">Part of the multisubunit TRAPP (transport protein particle) complex.</text>
</comment>
<evidence type="ECO:0000313" key="12">
    <source>
        <dbReference type="Proteomes" id="UP001187531"/>
    </source>
</evidence>
<keyword evidence="5 10" id="KW-0813">Transport</keyword>
<keyword evidence="7 10" id="KW-0931">ER-Golgi transport</keyword>
<dbReference type="Pfam" id="PF04051">
    <property type="entry name" value="TRAPP"/>
    <property type="match status" value="1"/>
</dbReference>
<evidence type="ECO:0000256" key="7">
    <source>
        <dbReference type="ARBA" id="ARBA00022892"/>
    </source>
</evidence>
<dbReference type="GO" id="GO:1990071">
    <property type="term" value="C:TRAPPII protein complex"/>
    <property type="evidence" value="ECO:0007669"/>
    <property type="project" value="TreeGrafter"/>
</dbReference>
<dbReference type="EMBL" id="JAVRJZ010000012">
    <property type="protein sequence ID" value="KAK2715344.1"/>
    <property type="molecule type" value="Genomic_DNA"/>
</dbReference>
<keyword evidence="8 10" id="KW-0333">Golgi apparatus</keyword>
<dbReference type="AlphaFoldDB" id="A0AA88HWI2"/>
<dbReference type="EMBL" id="JAVRJZ010000012">
    <property type="protein sequence ID" value="KAK2715338.1"/>
    <property type="molecule type" value="Genomic_DNA"/>
</dbReference>
<comment type="subcellular location">
    <subcellularLocation>
        <location evidence="3">Endoplasmic reticulum</location>
    </subcellularLocation>
    <subcellularLocation>
        <location evidence="2 10">Golgi apparatus</location>
        <location evidence="2 10">cis-Golgi network</location>
    </subcellularLocation>
</comment>
<evidence type="ECO:0000256" key="1">
    <source>
        <dbReference type="ARBA" id="ARBA00002910"/>
    </source>
</evidence>
<reference evidence="11" key="1">
    <citation type="submission" date="2023-07" db="EMBL/GenBank/DDBJ databases">
        <title>Chromosome-level genome assembly of Artemia franciscana.</title>
        <authorList>
            <person name="Jo E."/>
        </authorList>
    </citation>
    <scope>NUCLEOTIDE SEQUENCE</scope>
    <source>
        <tissue evidence="11">Whole body</tissue>
    </source>
</reference>
<evidence type="ECO:0000256" key="6">
    <source>
        <dbReference type="ARBA" id="ARBA00022824"/>
    </source>
</evidence>
<dbReference type="GO" id="GO:0006888">
    <property type="term" value="P:endoplasmic reticulum to Golgi vesicle-mediated transport"/>
    <property type="evidence" value="ECO:0007669"/>
    <property type="project" value="TreeGrafter"/>
</dbReference>